<dbReference type="OrthoDB" id="8722685at2"/>
<evidence type="ECO:0000313" key="2">
    <source>
        <dbReference type="EMBL" id="QBP12651.1"/>
    </source>
</evidence>
<dbReference type="Proteomes" id="UP000253772">
    <property type="component" value="Chromosome c2"/>
</dbReference>
<proteinExistence type="predicted"/>
<accession>A0A2L0X1A9</accession>
<evidence type="ECO:0000313" key="3">
    <source>
        <dbReference type="Proteomes" id="UP000253772"/>
    </source>
</evidence>
<dbReference type="EMBL" id="CP037901">
    <property type="protein sequence ID" value="QBP12651.1"/>
    <property type="molecule type" value="Genomic_DNA"/>
</dbReference>
<feature type="compositionally biased region" description="Polar residues" evidence="1">
    <location>
        <begin position="1"/>
        <end position="12"/>
    </location>
</feature>
<dbReference type="AlphaFoldDB" id="A0A2L0X1A9"/>
<evidence type="ECO:0000256" key="1">
    <source>
        <dbReference type="SAM" id="MobiDB-lite"/>
    </source>
</evidence>
<gene>
    <name evidence="2" type="ORF">DDF84_023480</name>
</gene>
<feature type="compositionally biased region" description="Basic and acidic residues" evidence="1">
    <location>
        <begin position="16"/>
        <end position="27"/>
    </location>
</feature>
<protein>
    <submittedName>
        <fullName evidence="2">Uncharacterized protein</fullName>
    </submittedName>
</protein>
<reference evidence="2 3" key="1">
    <citation type="submission" date="2019-03" db="EMBL/GenBank/DDBJ databases">
        <title>Comparative insights into the high quality Complete genome sequence of highly metal resistant Cupriavidus metallidurans strain BS1 isolated from a gold-copper mine.</title>
        <authorList>
            <person name="Mazhar H.S."/>
            <person name="Rensing C."/>
        </authorList>
    </citation>
    <scope>NUCLEOTIDE SEQUENCE [LARGE SCALE GENOMIC DNA]</scope>
    <source>
        <strain evidence="2 3">BS1</strain>
    </source>
</reference>
<organism evidence="2 3">
    <name type="scientific">Cupriavidus metallidurans</name>
    <dbReference type="NCBI Taxonomy" id="119219"/>
    <lineage>
        <taxon>Bacteria</taxon>
        <taxon>Pseudomonadati</taxon>
        <taxon>Pseudomonadota</taxon>
        <taxon>Betaproteobacteria</taxon>
        <taxon>Burkholderiales</taxon>
        <taxon>Burkholderiaceae</taxon>
        <taxon>Cupriavidus</taxon>
    </lineage>
</organism>
<feature type="region of interest" description="Disordered" evidence="1">
    <location>
        <begin position="1"/>
        <end position="61"/>
    </location>
</feature>
<sequence>MSNLDSTKSLTPASRKARESHDQKVEQELDEALLETFPASDPIAVHPVPHEPAHKGPGGKG</sequence>
<dbReference type="RefSeq" id="WP_017515479.1">
    <property type="nucleotide sequence ID" value="NZ_CP026544.1"/>
</dbReference>
<name>A0A2L0X1A9_9BURK</name>